<evidence type="ECO:0000313" key="3">
    <source>
        <dbReference type="Proteomes" id="UP001590950"/>
    </source>
</evidence>
<evidence type="ECO:0000256" key="1">
    <source>
        <dbReference type="SAM" id="MobiDB-lite"/>
    </source>
</evidence>
<accession>A0ABR4AQ25</accession>
<feature type="region of interest" description="Disordered" evidence="1">
    <location>
        <begin position="1"/>
        <end position="23"/>
    </location>
</feature>
<protein>
    <submittedName>
        <fullName evidence="2">Uncharacterized protein</fullName>
    </submittedName>
</protein>
<organism evidence="2 3">
    <name type="scientific">Stereocaulon virgatum</name>
    <dbReference type="NCBI Taxonomy" id="373712"/>
    <lineage>
        <taxon>Eukaryota</taxon>
        <taxon>Fungi</taxon>
        <taxon>Dikarya</taxon>
        <taxon>Ascomycota</taxon>
        <taxon>Pezizomycotina</taxon>
        <taxon>Lecanoromycetes</taxon>
        <taxon>OSLEUM clade</taxon>
        <taxon>Lecanoromycetidae</taxon>
        <taxon>Lecanorales</taxon>
        <taxon>Lecanorineae</taxon>
        <taxon>Stereocaulaceae</taxon>
        <taxon>Stereocaulon</taxon>
    </lineage>
</organism>
<reference evidence="2 3" key="1">
    <citation type="submission" date="2024-09" db="EMBL/GenBank/DDBJ databases">
        <title>Rethinking Asexuality: The Enigmatic Case of Functional Sexual Genes in Lepraria (Stereocaulaceae).</title>
        <authorList>
            <person name="Doellman M."/>
            <person name="Sun Y."/>
            <person name="Barcenas-Pena A."/>
            <person name="Lumbsch H.T."/>
            <person name="Grewe F."/>
        </authorList>
    </citation>
    <scope>NUCLEOTIDE SEQUENCE [LARGE SCALE GENOMIC DNA]</scope>
    <source>
        <strain evidence="2 3">Mercado 3170</strain>
    </source>
</reference>
<sequence>MPPNGQSAPSQPQAVGQAGGEDPYAAYGGYEAYAMLWYNYQQQAQQNPQNGPPGS</sequence>
<gene>
    <name evidence="2" type="ORF">N7G274_000894</name>
</gene>
<feature type="compositionally biased region" description="Polar residues" evidence="1">
    <location>
        <begin position="1"/>
        <end position="14"/>
    </location>
</feature>
<dbReference type="Proteomes" id="UP001590950">
    <property type="component" value="Unassembled WGS sequence"/>
</dbReference>
<proteinExistence type="predicted"/>
<evidence type="ECO:0000313" key="2">
    <source>
        <dbReference type="EMBL" id="KAL2046876.1"/>
    </source>
</evidence>
<comment type="caution">
    <text evidence="2">The sequence shown here is derived from an EMBL/GenBank/DDBJ whole genome shotgun (WGS) entry which is preliminary data.</text>
</comment>
<name>A0ABR4AQ25_9LECA</name>
<keyword evidence="3" id="KW-1185">Reference proteome</keyword>
<dbReference type="EMBL" id="JBEFKJ010000003">
    <property type="protein sequence ID" value="KAL2046876.1"/>
    <property type="molecule type" value="Genomic_DNA"/>
</dbReference>